<reference evidence="13" key="2">
    <citation type="submission" date="2015-01" db="EMBL/GenBank/DDBJ databases">
        <title>Evolutionary Origins and Diversification of the Mycorrhizal Mutualists.</title>
        <authorList>
            <consortium name="DOE Joint Genome Institute"/>
            <consortium name="Mycorrhizal Genomics Consortium"/>
            <person name="Kohler A."/>
            <person name="Kuo A."/>
            <person name="Nagy L.G."/>
            <person name="Floudas D."/>
            <person name="Copeland A."/>
            <person name="Barry K.W."/>
            <person name="Cichocki N."/>
            <person name="Veneault-Fourrey C."/>
            <person name="LaButti K."/>
            <person name="Lindquist E.A."/>
            <person name="Lipzen A."/>
            <person name="Lundell T."/>
            <person name="Morin E."/>
            <person name="Murat C."/>
            <person name="Riley R."/>
            <person name="Ohm R."/>
            <person name="Sun H."/>
            <person name="Tunlid A."/>
            <person name="Henrissat B."/>
            <person name="Grigoriev I.V."/>
            <person name="Hibbett D.S."/>
            <person name="Martin F."/>
        </authorList>
    </citation>
    <scope>NUCLEOTIDE SEQUENCE [LARGE SCALE GENOMIC DNA]</scope>
    <source>
        <strain evidence="13">F 1598</strain>
    </source>
</reference>
<dbReference type="Pfam" id="PF03725">
    <property type="entry name" value="RNase_PH_C"/>
    <property type="match status" value="1"/>
</dbReference>
<keyword evidence="13" id="KW-1185">Reference proteome</keyword>
<dbReference type="GO" id="GO:0005730">
    <property type="term" value="C:nucleolus"/>
    <property type="evidence" value="ECO:0007669"/>
    <property type="project" value="UniProtKB-SubCell"/>
</dbReference>
<dbReference type="GO" id="GO:0071035">
    <property type="term" value="P:nuclear polyadenylation-dependent rRNA catabolic process"/>
    <property type="evidence" value="ECO:0007669"/>
    <property type="project" value="TreeGrafter"/>
</dbReference>
<dbReference type="PANTHER" id="PTHR11097">
    <property type="entry name" value="EXOSOME COMPLEX EXONUCLEASE RIBOSOMAL RNA PROCESSING PROTEIN"/>
    <property type="match status" value="1"/>
</dbReference>
<dbReference type="GO" id="GO:0000177">
    <property type="term" value="C:cytoplasmic exosome (RNase complex)"/>
    <property type="evidence" value="ECO:0007669"/>
    <property type="project" value="TreeGrafter"/>
</dbReference>
<dbReference type="Proteomes" id="UP000054166">
    <property type="component" value="Unassembled WGS sequence"/>
</dbReference>
<gene>
    <name evidence="12" type="ORF">PILCRDRAFT_825489</name>
</gene>
<dbReference type="EMBL" id="KN833026">
    <property type="protein sequence ID" value="KIM77333.1"/>
    <property type="molecule type" value="Genomic_DNA"/>
</dbReference>
<comment type="similarity">
    <text evidence="3">Belongs to the RNase PH family.</text>
</comment>
<feature type="domain" description="Exoribonuclease phosphorolytic" evidence="11">
    <location>
        <begin position="196"/>
        <end position="262"/>
    </location>
</feature>
<dbReference type="GO" id="GO:0034475">
    <property type="term" value="P:U4 snRNA 3'-end processing"/>
    <property type="evidence" value="ECO:0007669"/>
    <property type="project" value="TreeGrafter"/>
</dbReference>
<dbReference type="InterPro" id="IPR036345">
    <property type="entry name" value="ExoRNase_PH_dom2_sf"/>
</dbReference>
<dbReference type="GO" id="GO:0016075">
    <property type="term" value="P:rRNA catabolic process"/>
    <property type="evidence" value="ECO:0007669"/>
    <property type="project" value="TreeGrafter"/>
</dbReference>
<evidence type="ECO:0000256" key="6">
    <source>
        <dbReference type="ARBA" id="ARBA00022835"/>
    </source>
</evidence>
<evidence type="ECO:0000256" key="1">
    <source>
        <dbReference type="ARBA" id="ARBA00004496"/>
    </source>
</evidence>
<dbReference type="Gene3D" id="3.30.230.70">
    <property type="entry name" value="GHMP Kinase, N-terminal domain"/>
    <property type="match status" value="1"/>
</dbReference>
<sequence>MTDNASIFQRLHPKVYFERFVSANVRPDGRHFDAWRDVSANVGSVSTADGSALIRLGETTIVCGVKAEIAEPELDRPGEGFLVPNLDLPAICSPKFKPGPPTEEAQVLSDRLNEALIASDIVSLSSLCIHPGKAVWVLYVDATCINYNGNAFDAALMAMVAALKNTQLPKATFDEEYGQAICSRKTKVPLQITRTPISMSFGIFDSARIIADPTSFEEPLLDTNVSVVVDEQGDLISVTQLGLSSSGPVDTLTHCIAAAKKRRSDLEKQSFI</sequence>
<dbReference type="FunFam" id="3.30.230.70:FF:000017">
    <property type="entry name" value="Exosome complex component Rrp42"/>
    <property type="match status" value="1"/>
</dbReference>
<dbReference type="InterPro" id="IPR001247">
    <property type="entry name" value="ExoRNase_PH_dom1"/>
</dbReference>
<evidence type="ECO:0000256" key="4">
    <source>
        <dbReference type="ARBA" id="ARBA00022490"/>
    </source>
</evidence>
<dbReference type="InterPro" id="IPR033196">
    <property type="entry name" value="Rrp43"/>
</dbReference>
<evidence type="ECO:0000313" key="13">
    <source>
        <dbReference type="Proteomes" id="UP000054166"/>
    </source>
</evidence>
<dbReference type="InParanoid" id="A0A0C3ATS5"/>
<dbReference type="Pfam" id="PF01138">
    <property type="entry name" value="RNase_PH"/>
    <property type="match status" value="1"/>
</dbReference>
<dbReference type="OrthoDB" id="45882at2759"/>
<dbReference type="GO" id="GO:0034476">
    <property type="term" value="P:U5 snRNA 3'-end processing"/>
    <property type="evidence" value="ECO:0007669"/>
    <property type="project" value="TreeGrafter"/>
</dbReference>
<dbReference type="GO" id="GO:0000467">
    <property type="term" value="P:exonucleolytic trimming to generate mature 3'-end of 5.8S rRNA from tricistronic rRNA transcript (SSU-rRNA, 5.8S rRNA, LSU-rRNA)"/>
    <property type="evidence" value="ECO:0007669"/>
    <property type="project" value="TreeGrafter"/>
</dbReference>
<evidence type="ECO:0000256" key="2">
    <source>
        <dbReference type="ARBA" id="ARBA00004604"/>
    </source>
</evidence>
<dbReference type="STRING" id="765440.A0A0C3ATS5"/>
<evidence type="ECO:0000259" key="10">
    <source>
        <dbReference type="Pfam" id="PF01138"/>
    </source>
</evidence>
<proteinExistence type="inferred from homology"/>
<feature type="domain" description="Exoribonuclease phosphorolytic" evidence="10">
    <location>
        <begin position="36"/>
        <end position="169"/>
    </location>
</feature>
<organism evidence="12 13">
    <name type="scientific">Piloderma croceum (strain F 1598)</name>
    <dbReference type="NCBI Taxonomy" id="765440"/>
    <lineage>
        <taxon>Eukaryota</taxon>
        <taxon>Fungi</taxon>
        <taxon>Dikarya</taxon>
        <taxon>Basidiomycota</taxon>
        <taxon>Agaricomycotina</taxon>
        <taxon>Agaricomycetes</taxon>
        <taxon>Agaricomycetidae</taxon>
        <taxon>Atheliales</taxon>
        <taxon>Atheliaceae</taxon>
        <taxon>Piloderma</taxon>
    </lineage>
</organism>
<dbReference type="GO" id="GO:0000176">
    <property type="term" value="C:nuclear exosome (RNase complex)"/>
    <property type="evidence" value="ECO:0007669"/>
    <property type="project" value="UniProtKB-ARBA"/>
</dbReference>
<keyword evidence="8" id="KW-0539">Nucleus</keyword>
<dbReference type="HOGENOM" id="CLU_038194_3_1_1"/>
<dbReference type="FunCoup" id="A0A0C3ATS5">
    <property type="interactions" value="571"/>
</dbReference>
<keyword evidence="5" id="KW-0698">rRNA processing</keyword>
<dbReference type="AlphaFoldDB" id="A0A0C3ATS5"/>
<keyword evidence="7" id="KW-0694">RNA-binding</keyword>
<dbReference type="PANTHER" id="PTHR11097:SF9">
    <property type="entry name" value="EXOSOME COMPLEX COMPONENT RRP43"/>
    <property type="match status" value="1"/>
</dbReference>
<evidence type="ECO:0000313" key="12">
    <source>
        <dbReference type="EMBL" id="KIM77333.1"/>
    </source>
</evidence>
<dbReference type="GO" id="GO:0071038">
    <property type="term" value="P:TRAMP-dependent tRNA surveillance pathway"/>
    <property type="evidence" value="ECO:0007669"/>
    <property type="project" value="TreeGrafter"/>
</dbReference>
<evidence type="ECO:0000256" key="5">
    <source>
        <dbReference type="ARBA" id="ARBA00022552"/>
    </source>
</evidence>
<reference evidence="12 13" key="1">
    <citation type="submission" date="2014-04" db="EMBL/GenBank/DDBJ databases">
        <authorList>
            <consortium name="DOE Joint Genome Institute"/>
            <person name="Kuo A."/>
            <person name="Tarkka M."/>
            <person name="Buscot F."/>
            <person name="Kohler A."/>
            <person name="Nagy L.G."/>
            <person name="Floudas D."/>
            <person name="Copeland A."/>
            <person name="Barry K.W."/>
            <person name="Cichocki N."/>
            <person name="Veneault-Fourrey C."/>
            <person name="LaButti K."/>
            <person name="Lindquist E.A."/>
            <person name="Lipzen A."/>
            <person name="Lundell T."/>
            <person name="Morin E."/>
            <person name="Murat C."/>
            <person name="Sun H."/>
            <person name="Tunlid A."/>
            <person name="Henrissat B."/>
            <person name="Grigoriev I.V."/>
            <person name="Hibbett D.S."/>
            <person name="Martin F."/>
            <person name="Nordberg H.P."/>
            <person name="Cantor M.N."/>
            <person name="Hua S.X."/>
        </authorList>
    </citation>
    <scope>NUCLEOTIDE SEQUENCE [LARGE SCALE GENOMIC DNA]</scope>
    <source>
        <strain evidence="12 13">F 1598</strain>
    </source>
</reference>
<dbReference type="InterPro" id="IPR015847">
    <property type="entry name" value="ExoRNase_PH_dom2"/>
</dbReference>
<dbReference type="CDD" id="cd11369">
    <property type="entry name" value="RNase_PH_RRP43"/>
    <property type="match status" value="1"/>
</dbReference>
<dbReference type="SUPFAM" id="SSF55666">
    <property type="entry name" value="Ribonuclease PH domain 2-like"/>
    <property type="match status" value="1"/>
</dbReference>
<evidence type="ECO:0000256" key="8">
    <source>
        <dbReference type="ARBA" id="ARBA00023242"/>
    </source>
</evidence>
<comment type="subcellular location">
    <subcellularLocation>
        <location evidence="1">Cytoplasm</location>
    </subcellularLocation>
    <subcellularLocation>
        <location evidence="2">Nucleus</location>
        <location evidence="2">Nucleolus</location>
    </subcellularLocation>
</comment>
<evidence type="ECO:0000256" key="3">
    <source>
        <dbReference type="ARBA" id="ARBA00006678"/>
    </source>
</evidence>
<evidence type="ECO:0000259" key="11">
    <source>
        <dbReference type="Pfam" id="PF03725"/>
    </source>
</evidence>
<dbReference type="InterPro" id="IPR050590">
    <property type="entry name" value="Exosome_comp_Rrp42_subfam"/>
</dbReference>
<evidence type="ECO:0000256" key="7">
    <source>
        <dbReference type="ARBA" id="ARBA00022884"/>
    </source>
</evidence>
<dbReference type="SUPFAM" id="SSF54211">
    <property type="entry name" value="Ribosomal protein S5 domain 2-like"/>
    <property type="match status" value="1"/>
</dbReference>
<dbReference type="InterPro" id="IPR027408">
    <property type="entry name" value="PNPase/RNase_PH_dom_sf"/>
</dbReference>
<protein>
    <recommendedName>
        <fullName evidence="9">Ribosomal RNA-processing protein 43</fullName>
    </recommendedName>
</protein>
<name>A0A0C3ATS5_PILCF</name>
<dbReference type="GO" id="GO:0034473">
    <property type="term" value="P:U1 snRNA 3'-end processing"/>
    <property type="evidence" value="ECO:0007669"/>
    <property type="project" value="TreeGrafter"/>
</dbReference>
<accession>A0A0C3ATS5</accession>
<dbReference type="GO" id="GO:0071028">
    <property type="term" value="P:nuclear mRNA surveillance"/>
    <property type="evidence" value="ECO:0007669"/>
    <property type="project" value="TreeGrafter"/>
</dbReference>
<keyword evidence="6" id="KW-0271">Exosome</keyword>
<evidence type="ECO:0000256" key="9">
    <source>
        <dbReference type="ARBA" id="ARBA00030617"/>
    </source>
</evidence>
<dbReference type="InterPro" id="IPR020568">
    <property type="entry name" value="Ribosomal_Su5_D2-typ_SF"/>
</dbReference>
<keyword evidence="4" id="KW-0963">Cytoplasm</keyword>
<dbReference type="GO" id="GO:0035925">
    <property type="term" value="F:mRNA 3'-UTR AU-rich region binding"/>
    <property type="evidence" value="ECO:0007669"/>
    <property type="project" value="TreeGrafter"/>
</dbReference>